<dbReference type="FunCoup" id="G4Z8A0">
    <property type="interactions" value="416"/>
</dbReference>
<keyword evidence="3 12" id="KW-0812">Transmembrane</keyword>
<dbReference type="GO" id="GO:0005743">
    <property type="term" value="C:mitochondrial inner membrane"/>
    <property type="evidence" value="ECO:0007669"/>
    <property type="project" value="TreeGrafter"/>
</dbReference>
<protein>
    <recommendedName>
        <fullName evidence="15">Cytochrome oxidase assembly protein</fullName>
    </recommendedName>
</protein>
<comment type="cofactor">
    <cofactor evidence="1">
        <name>heme b</name>
        <dbReference type="ChEBI" id="CHEBI:60344"/>
    </cofactor>
</comment>
<dbReference type="STRING" id="1094619.G4Z8A0"/>
<keyword evidence="6" id="KW-0560">Oxidoreductase</keyword>
<name>G4Z8A0_PHYSP</name>
<evidence type="ECO:0000313" key="13">
    <source>
        <dbReference type="EMBL" id="EGZ20452.1"/>
    </source>
</evidence>
<dbReference type="GO" id="GO:0046872">
    <property type="term" value="F:metal ion binding"/>
    <property type="evidence" value="ECO:0007669"/>
    <property type="project" value="UniProtKB-KW"/>
</dbReference>
<dbReference type="GO" id="GO:0006784">
    <property type="term" value="P:heme A biosynthetic process"/>
    <property type="evidence" value="ECO:0007669"/>
    <property type="project" value="InterPro"/>
</dbReference>
<comment type="pathway">
    <text evidence="10">Porphyrin-containing compound metabolism; heme A biosynthesis; heme A from heme O: step 1/1.</text>
</comment>
<dbReference type="InParanoid" id="G4Z8A0"/>
<keyword evidence="4" id="KW-0479">Metal-binding</keyword>
<feature type="transmembrane region" description="Helical" evidence="12">
    <location>
        <begin position="112"/>
        <end position="131"/>
    </location>
</feature>
<gene>
    <name evidence="13" type="ORF">PHYSODRAFT_494417</name>
</gene>
<evidence type="ECO:0000256" key="5">
    <source>
        <dbReference type="ARBA" id="ARBA00022989"/>
    </source>
</evidence>
<evidence type="ECO:0000256" key="4">
    <source>
        <dbReference type="ARBA" id="ARBA00022723"/>
    </source>
</evidence>
<evidence type="ECO:0000256" key="6">
    <source>
        <dbReference type="ARBA" id="ARBA00023002"/>
    </source>
</evidence>
<keyword evidence="7" id="KW-0408">Iron</keyword>
<accession>G4Z8A0</accession>
<evidence type="ECO:0000256" key="3">
    <source>
        <dbReference type="ARBA" id="ARBA00022692"/>
    </source>
</evidence>
<evidence type="ECO:0000256" key="10">
    <source>
        <dbReference type="ARBA" id="ARBA00044501"/>
    </source>
</evidence>
<dbReference type="PANTHER" id="PTHR23289:SF2">
    <property type="entry name" value="CYTOCHROME C OXIDASE ASSEMBLY PROTEIN COX15 HOMOLOG"/>
    <property type="match status" value="1"/>
</dbReference>
<comment type="catalytic activity">
    <reaction evidence="11">
        <text>Fe(II)-heme o + 2 A + H2O = Fe(II)-heme a + 2 AH2</text>
        <dbReference type="Rhea" id="RHEA:63388"/>
        <dbReference type="ChEBI" id="CHEBI:13193"/>
        <dbReference type="ChEBI" id="CHEBI:15377"/>
        <dbReference type="ChEBI" id="CHEBI:17499"/>
        <dbReference type="ChEBI" id="CHEBI:60530"/>
        <dbReference type="ChEBI" id="CHEBI:61715"/>
        <dbReference type="EC" id="1.17.99.9"/>
    </reaction>
    <physiologicalReaction direction="left-to-right" evidence="11">
        <dbReference type="Rhea" id="RHEA:63389"/>
    </physiologicalReaction>
</comment>
<dbReference type="GeneID" id="20657066"/>
<evidence type="ECO:0000313" key="14">
    <source>
        <dbReference type="Proteomes" id="UP000002640"/>
    </source>
</evidence>
<dbReference type="AlphaFoldDB" id="G4Z8A0"/>
<dbReference type="Pfam" id="PF02628">
    <property type="entry name" value="COX15-CtaA"/>
    <property type="match status" value="1"/>
</dbReference>
<dbReference type="InterPro" id="IPR003780">
    <property type="entry name" value="COX15/CtaA_fam"/>
</dbReference>
<dbReference type="EMBL" id="JH159153">
    <property type="protein sequence ID" value="EGZ20452.1"/>
    <property type="molecule type" value="Genomic_DNA"/>
</dbReference>
<evidence type="ECO:0000256" key="8">
    <source>
        <dbReference type="ARBA" id="ARBA00023133"/>
    </source>
</evidence>
<dbReference type="GO" id="GO:0016653">
    <property type="term" value="F:oxidoreductase activity, acting on NAD(P)H, heme protein as acceptor"/>
    <property type="evidence" value="ECO:0007669"/>
    <property type="project" value="TreeGrafter"/>
</dbReference>
<evidence type="ECO:0000256" key="7">
    <source>
        <dbReference type="ARBA" id="ARBA00023004"/>
    </source>
</evidence>
<evidence type="ECO:0000256" key="12">
    <source>
        <dbReference type="SAM" id="Phobius"/>
    </source>
</evidence>
<dbReference type="OMA" id="WLNFLAN"/>
<sequence length="378" mass="41193">MMESPLPWWLFGTAGLIATTLTVGAAARLTRTGGSTLYWKPHFLHPRTDTEWRDEFDVYHDFCARSQRTPMTLEEFKHNYKWESAHRTLGQLTALSFVGPLAYFVMKGKIPIPAQAPLALVAGLGATQLYIGREMVAHNVKPRRKKGGHDQDPTFEGATFFLPVHSALSLANFSLLVWTGLGIVSPVSRAITVRGLMTPGVLTEMSEVRKHFVALTGLVAGTIFAGSLVAEIDGGREFQTFPKMGNRWIPHGLFEHKPLLRNFHDNVALVQLDHRLLALTTLAAYTTVFLKARKPNVWTNLPEDAKRAMMLAFAAAGGQVVMGATMLVNEVPTPLAMVHQGGAALVLGSSLWVVHSLRFARPGGLLGAAVATAASKVV</sequence>
<reference evidence="13 14" key="1">
    <citation type="journal article" date="2006" name="Science">
        <title>Phytophthora genome sequences uncover evolutionary origins and mechanisms of pathogenesis.</title>
        <authorList>
            <person name="Tyler B.M."/>
            <person name="Tripathy S."/>
            <person name="Zhang X."/>
            <person name="Dehal P."/>
            <person name="Jiang R.H."/>
            <person name="Aerts A."/>
            <person name="Arredondo F.D."/>
            <person name="Baxter L."/>
            <person name="Bensasson D."/>
            <person name="Beynon J.L."/>
            <person name="Chapman J."/>
            <person name="Damasceno C.M."/>
            <person name="Dorrance A.E."/>
            <person name="Dou D."/>
            <person name="Dickerman A.W."/>
            <person name="Dubchak I.L."/>
            <person name="Garbelotto M."/>
            <person name="Gijzen M."/>
            <person name="Gordon S.G."/>
            <person name="Govers F."/>
            <person name="Grunwald N.J."/>
            <person name="Huang W."/>
            <person name="Ivors K.L."/>
            <person name="Jones R.W."/>
            <person name="Kamoun S."/>
            <person name="Krampis K."/>
            <person name="Lamour K.H."/>
            <person name="Lee M.K."/>
            <person name="McDonald W.H."/>
            <person name="Medina M."/>
            <person name="Meijer H.J."/>
            <person name="Nordberg E.K."/>
            <person name="Maclean D.J."/>
            <person name="Ospina-Giraldo M.D."/>
            <person name="Morris P.F."/>
            <person name="Phuntumart V."/>
            <person name="Putnam N.H."/>
            <person name="Rash S."/>
            <person name="Rose J.K."/>
            <person name="Sakihama Y."/>
            <person name="Salamov A.A."/>
            <person name="Savidor A."/>
            <person name="Scheuring C.F."/>
            <person name="Smith B.M."/>
            <person name="Sobral B.W."/>
            <person name="Terry A."/>
            <person name="Torto-Alalibo T.A."/>
            <person name="Win J."/>
            <person name="Xu Z."/>
            <person name="Zhang H."/>
            <person name="Grigoriev I.V."/>
            <person name="Rokhsar D.S."/>
            <person name="Boore J.L."/>
        </authorList>
    </citation>
    <scope>NUCLEOTIDE SEQUENCE [LARGE SCALE GENOMIC DNA]</scope>
    <source>
        <strain evidence="13 14">P6497</strain>
    </source>
</reference>
<comment type="subcellular location">
    <subcellularLocation>
        <location evidence="2">Membrane</location>
        <topology evidence="2">Multi-pass membrane protein</topology>
    </subcellularLocation>
</comment>
<proteinExistence type="predicted"/>
<dbReference type="RefSeq" id="XP_009523169.1">
    <property type="nucleotide sequence ID" value="XM_009524874.1"/>
</dbReference>
<evidence type="ECO:0008006" key="15">
    <source>
        <dbReference type="Google" id="ProtNLM"/>
    </source>
</evidence>
<dbReference type="Proteomes" id="UP000002640">
    <property type="component" value="Unassembled WGS sequence"/>
</dbReference>
<evidence type="ECO:0000256" key="11">
    <source>
        <dbReference type="ARBA" id="ARBA00048044"/>
    </source>
</evidence>
<organism evidence="13 14">
    <name type="scientific">Phytophthora sojae (strain P6497)</name>
    <name type="common">Soybean stem and root rot agent</name>
    <name type="synonym">Phytophthora megasperma f. sp. glycines</name>
    <dbReference type="NCBI Taxonomy" id="1094619"/>
    <lineage>
        <taxon>Eukaryota</taxon>
        <taxon>Sar</taxon>
        <taxon>Stramenopiles</taxon>
        <taxon>Oomycota</taxon>
        <taxon>Peronosporomycetes</taxon>
        <taxon>Peronosporales</taxon>
        <taxon>Peronosporaceae</taxon>
        <taxon>Phytophthora</taxon>
    </lineage>
</organism>
<feature type="transmembrane region" description="Helical" evidence="12">
    <location>
        <begin position="212"/>
        <end position="230"/>
    </location>
</feature>
<feature type="transmembrane region" description="Helical" evidence="12">
    <location>
        <begin position="170"/>
        <end position="191"/>
    </location>
</feature>
<evidence type="ECO:0000256" key="9">
    <source>
        <dbReference type="ARBA" id="ARBA00023136"/>
    </source>
</evidence>
<keyword evidence="14" id="KW-1185">Reference proteome</keyword>
<evidence type="ECO:0000256" key="2">
    <source>
        <dbReference type="ARBA" id="ARBA00004141"/>
    </source>
</evidence>
<dbReference type="InterPro" id="IPR023754">
    <property type="entry name" value="HemeA_Synthase_type2"/>
</dbReference>
<dbReference type="GO" id="GO:0120547">
    <property type="term" value="F:heme A synthase activity"/>
    <property type="evidence" value="ECO:0007669"/>
    <property type="project" value="UniProtKB-EC"/>
</dbReference>
<evidence type="ECO:0000256" key="1">
    <source>
        <dbReference type="ARBA" id="ARBA00001970"/>
    </source>
</evidence>
<dbReference type="KEGG" id="psoj:PHYSODRAFT_494417"/>
<keyword evidence="9 12" id="KW-0472">Membrane</keyword>
<dbReference type="PANTHER" id="PTHR23289">
    <property type="entry name" value="CYTOCHROME C OXIDASE ASSEMBLY PROTEIN COX15"/>
    <property type="match status" value="1"/>
</dbReference>
<keyword evidence="5 12" id="KW-1133">Transmembrane helix</keyword>
<keyword evidence="8" id="KW-0350">Heme biosynthesis</keyword>